<dbReference type="EMBL" id="JAIPME010000002">
    <property type="protein sequence ID" value="MBZ2386459.1"/>
    <property type="molecule type" value="Genomic_DNA"/>
</dbReference>
<proteinExistence type="predicted"/>
<name>A0ABS7SY40_9FIRM</name>
<evidence type="ECO:0000313" key="3">
    <source>
        <dbReference type="Proteomes" id="UP000734271"/>
    </source>
</evidence>
<feature type="signal peptide" evidence="1">
    <location>
        <begin position="1"/>
        <end position="17"/>
    </location>
</feature>
<comment type="caution">
    <text evidence="2">The sequence shown here is derived from an EMBL/GenBank/DDBJ whole genome shotgun (WGS) entry which is preliminary data.</text>
</comment>
<evidence type="ECO:0008006" key="4">
    <source>
        <dbReference type="Google" id="ProtNLM"/>
    </source>
</evidence>
<keyword evidence="1" id="KW-0732">Signal</keyword>
<sequence length="274" mass="31023">MKIVLALILALSLSACGFESQSEFKEDKGENVSEEKMEFPEIKYIEDTDPKDRVDFEELYGKGRMSSKIYLNDAMGFLKKFNFAGREIGIEVLESSFSPTSYTTVLSFKDNDNLVEKEYGPLVTSDNIFSQVDIDLVDAESGPSLIVSQVVVDGNETKSAYYIYNKYMSLIDSFHFENSIDDVNVNVYRMSKPVEISENPNPSDLEMAISKRIDKEEEYLKEIFGLYKIESENIKAEINGRKVLVGLMLSPSKARIMELKLLGKDQNDAILSIK</sequence>
<evidence type="ECO:0000256" key="1">
    <source>
        <dbReference type="SAM" id="SignalP"/>
    </source>
</evidence>
<protein>
    <recommendedName>
        <fullName evidence="4">Lipoprotein</fullName>
    </recommendedName>
</protein>
<gene>
    <name evidence="2" type="ORF">K8P03_03965</name>
</gene>
<accession>A0ABS7SY40</accession>
<organism evidence="2 3">
    <name type="scientific">Anaerococcus murdochii</name>
    <dbReference type="NCBI Taxonomy" id="411577"/>
    <lineage>
        <taxon>Bacteria</taxon>
        <taxon>Bacillati</taxon>
        <taxon>Bacillota</taxon>
        <taxon>Tissierellia</taxon>
        <taxon>Tissierellales</taxon>
        <taxon>Peptoniphilaceae</taxon>
        <taxon>Anaerococcus</taxon>
    </lineage>
</organism>
<keyword evidence="3" id="KW-1185">Reference proteome</keyword>
<evidence type="ECO:0000313" key="2">
    <source>
        <dbReference type="EMBL" id="MBZ2386459.1"/>
    </source>
</evidence>
<dbReference type="Proteomes" id="UP000734271">
    <property type="component" value="Unassembled WGS sequence"/>
</dbReference>
<dbReference type="RefSeq" id="WP_223418486.1">
    <property type="nucleotide sequence ID" value="NZ_JAIPME010000002.1"/>
</dbReference>
<feature type="chain" id="PRO_5045365095" description="Lipoprotein" evidence="1">
    <location>
        <begin position="18"/>
        <end position="274"/>
    </location>
</feature>
<dbReference type="PROSITE" id="PS51257">
    <property type="entry name" value="PROKAR_LIPOPROTEIN"/>
    <property type="match status" value="1"/>
</dbReference>
<reference evidence="2 3" key="1">
    <citation type="submission" date="2021-08" db="EMBL/GenBank/DDBJ databases">
        <title>FDA dAtabase for Regulatory Grade micrObial Sequences (FDA-ARGOS): Supporting development and validation of Infectious Disease Dx tests.</title>
        <authorList>
            <person name="Sproer C."/>
            <person name="Gronow S."/>
            <person name="Severitt S."/>
            <person name="Schroder I."/>
            <person name="Tallon L."/>
            <person name="Sadzewicz L."/>
            <person name="Zhao X."/>
            <person name="Boylan J."/>
            <person name="Ott S."/>
            <person name="Bowen H."/>
            <person name="Vavikolanu K."/>
            <person name="Hazen T."/>
            <person name="Aluvathingal J."/>
            <person name="Nadendla S."/>
            <person name="Lowell S."/>
            <person name="Myers T."/>
            <person name="Yan Y."/>
            <person name="Sichtig H."/>
        </authorList>
    </citation>
    <scope>NUCLEOTIDE SEQUENCE [LARGE SCALE GENOMIC DNA]</scope>
    <source>
        <strain evidence="2 3">FDAARGOS_1460</strain>
    </source>
</reference>